<evidence type="ECO:0000256" key="2">
    <source>
        <dbReference type="SAM" id="SignalP"/>
    </source>
</evidence>
<protein>
    <recommendedName>
        <fullName evidence="5">Extracellular membrane protein CFEM domain-containing protein</fullName>
    </recommendedName>
</protein>
<evidence type="ECO:0008006" key="5">
    <source>
        <dbReference type="Google" id="ProtNLM"/>
    </source>
</evidence>
<dbReference type="Proteomes" id="UP000053573">
    <property type="component" value="Unassembled WGS sequence"/>
</dbReference>
<dbReference type="AlphaFoldDB" id="A0A0H1B527"/>
<comment type="caution">
    <text evidence="3">The sequence shown here is derived from an EMBL/GenBank/DDBJ whole genome shotgun (WGS) entry which is preliminary data.</text>
</comment>
<feature type="non-terminal residue" evidence="3">
    <location>
        <position position="86"/>
    </location>
</feature>
<dbReference type="OrthoDB" id="4188412at2759"/>
<reference evidence="4" key="1">
    <citation type="journal article" date="2015" name="PLoS Genet.">
        <title>The dynamic genome and transcriptome of the human fungal pathogen Blastomyces and close relative Emmonsia.</title>
        <authorList>
            <person name="Munoz J.F."/>
            <person name="Gauthier G.M."/>
            <person name="Desjardins C.A."/>
            <person name="Gallo J.E."/>
            <person name="Holder J."/>
            <person name="Sullivan T.D."/>
            <person name="Marty A.J."/>
            <person name="Carmen J.C."/>
            <person name="Chen Z."/>
            <person name="Ding L."/>
            <person name="Gujja S."/>
            <person name="Magrini V."/>
            <person name="Misas E."/>
            <person name="Mitreva M."/>
            <person name="Priest M."/>
            <person name="Saif S."/>
            <person name="Whiston E.A."/>
            <person name="Young S."/>
            <person name="Zeng Q."/>
            <person name="Goldman W.E."/>
            <person name="Mardis E.R."/>
            <person name="Taylor J.W."/>
            <person name="McEwen J.G."/>
            <person name="Clay O.K."/>
            <person name="Klein B.S."/>
            <person name="Cuomo C.A."/>
        </authorList>
    </citation>
    <scope>NUCLEOTIDE SEQUENCE [LARGE SCALE GENOMIC DNA]</scope>
    <source>
        <strain evidence="4">UAMH 139</strain>
    </source>
</reference>
<feature type="signal peptide" evidence="2">
    <location>
        <begin position="1"/>
        <end position="20"/>
    </location>
</feature>
<sequence length="86" mass="9154">MQFTIKSIALALLLAPLALAAPAENKATAACKPGTYDCSCWFGTTTCWIDVCNSRGEWQLSARCKDRSHPDAPASCRDGPNGAAYC</sequence>
<name>A0A0H1B527_9EURO</name>
<gene>
    <name evidence="3" type="ORF">EMPG_10112</name>
</gene>
<feature type="region of interest" description="Disordered" evidence="1">
    <location>
        <begin position="66"/>
        <end position="86"/>
    </location>
</feature>
<organism evidence="3 4">
    <name type="scientific">Blastomyces silverae</name>
    <dbReference type="NCBI Taxonomy" id="2060906"/>
    <lineage>
        <taxon>Eukaryota</taxon>
        <taxon>Fungi</taxon>
        <taxon>Dikarya</taxon>
        <taxon>Ascomycota</taxon>
        <taxon>Pezizomycotina</taxon>
        <taxon>Eurotiomycetes</taxon>
        <taxon>Eurotiomycetidae</taxon>
        <taxon>Onygenales</taxon>
        <taxon>Ajellomycetaceae</taxon>
        <taxon>Blastomyces</taxon>
    </lineage>
</organism>
<keyword evidence="2" id="KW-0732">Signal</keyword>
<accession>A0A0H1B527</accession>
<proteinExistence type="predicted"/>
<evidence type="ECO:0000313" key="3">
    <source>
        <dbReference type="EMBL" id="KLJ06490.1"/>
    </source>
</evidence>
<keyword evidence="4" id="KW-1185">Reference proteome</keyword>
<dbReference type="EMBL" id="LDEV01003054">
    <property type="protein sequence ID" value="KLJ06490.1"/>
    <property type="molecule type" value="Genomic_DNA"/>
</dbReference>
<evidence type="ECO:0000256" key="1">
    <source>
        <dbReference type="SAM" id="MobiDB-lite"/>
    </source>
</evidence>
<feature type="chain" id="PRO_5005199447" description="Extracellular membrane protein CFEM domain-containing protein" evidence="2">
    <location>
        <begin position="21"/>
        <end position="86"/>
    </location>
</feature>
<evidence type="ECO:0000313" key="4">
    <source>
        <dbReference type="Proteomes" id="UP000053573"/>
    </source>
</evidence>